<dbReference type="EMBL" id="JANBTX010000601">
    <property type="protein sequence ID" value="KAJ2681603.1"/>
    <property type="molecule type" value="Genomic_DNA"/>
</dbReference>
<feature type="non-terminal residue" evidence="1">
    <location>
        <position position="386"/>
    </location>
</feature>
<comment type="caution">
    <text evidence="1">The sequence shown here is derived from an EMBL/GenBank/DDBJ whole genome shotgun (WGS) entry which is preliminary data.</text>
</comment>
<evidence type="ECO:0000313" key="1">
    <source>
        <dbReference type="EMBL" id="KAJ2681603.1"/>
    </source>
</evidence>
<protein>
    <recommendedName>
        <fullName evidence="3">F-box domain-containing protein</fullName>
    </recommendedName>
</protein>
<dbReference type="OrthoDB" id="5589502at2759"/>
<organism evidence="1 2">
    <name type="scientific">Coemansia spiralis</name>
    <dbReference type="NCBI Taxonomy" id="417178"/>
    <lineage>
        <taxon>Eukaryota</taxon>
        <taxon>Fungi</taxon>
        <taxon>Fungi incertae sedis</taxon>
        <taxon>Zoopagomycota</taxon>
        <taxon>Kickxellomycotina</taxon>
        <taxon>Kickxellomycetes</taxon>
        <taxon>Kickxellales</taxon>
        <taxon>Kickxellaceae</taxon>
        <taxon>Coemansia</taxon>
    </lineage>
</organism>
<dbReference type="AlphaFoldDB" id="A0A9W8GFE2"/>
<accession>A0A9W8GFE2</accession>
<sequence>MSHIYNLPSSVLAQILFKAALPLAGNLHEWKEKLPLLAVCKAWTKLAETFVLNQVIVEVSDACTCYDTLTETHAHSSHIAWTSNAELIISRKCMIIAKRLTIELPPGITYDHLQRIVLGVLKLDRVDWLSINTLSFTYPSLFCGHDMEPDAIDEQMLADITRTMQYFRQNMRRIVELNLTREKHENIEDLVYANLASIYCGQLQVLRAAAPVALNFSHFQNIAVLDLSLDSTEAPVIPSVCGETLKVLRLYNVPRNFAWHYFRYDFYARPIMFRRLTILHLSYERKLATAAEIQSKAASGALNCDQLVFPALIRLTIENCTPDCDLLYAKAPFAELKSAHVFGALDDISHCSRLKLAWVRDLHVEVNLTGADEVAKLSNVTNHFFS</sequence>
<name>A0A9W8GFE2_9FUNG</name>
<evidence type="ECO:0008006" key="3">
    <source>
        <dbReference type="Google" id="ProtNLM"/>
    </source>
</evidence>
<proteinExistence type="predicted"/>
<evidence type="ECO:0000313" key="2">
    <source>
        <dbReference type="Proteomes" id="UP001151516"/>
    </source>
</evidence>
<reference evidence="1" key="1">
    <citation type="submission" date="2022-07" db="EMBL/GenBank/DDBJ databases">
        <title>Phylogenomic reconstructions and comparative analyses of Kickxellomycotina fungi.</title>
        <authorList>
            <person name="Reynolds N.K."/>
            <person name="Stajich J.E."/>
            <person name="Barry K."/>
            <person name="Grigoriev I.V."/>
            <person name="Crous P."/>
            <person name="Smith M.E."/>
        </authorList>
    </citation>
    <scope>NUCLEOTIDE SEQUENCE</scope>
    <source>
        <strain evidence="1">CBS 109367</strain>
    </source>
</reference>
<keyword evidence="2" id="KW-1185">Reference proteome</keyword>
<gene>
    <name evidence="1" type="ORF">IWW39_006293</name>
</gene>
<dbReference type="Proteomes" id="UP001151516">
    <property type="component" value="Unassembled WGS sequence"/>
</dbReference>